<protein>
    <submittedName>
        <fullName evidence="1">Uncharacterized protein</fullName>
    </submittedName>
</protein>
<reference evidence="1 2" key="1">
    <citation type="submission" date="2019-03" db="EMBL/GenBank/DDBJ databases">
        <title>First draft genome of Liparis tanakae, snailfish: a comprehensive survey of snailfish specific genes.</title>
        <authorList>
            <person name="Kim W."/>
            <person name="Song I."/>
            <person name="Jeong J.-H."/>
            <person name="Kim D."/>
            <person name="Kim S."/>
            <person name="Ryu S."/>
            <person name="Song J.Y."/>
            <person name="Lee S.K."/>
        </authorList>
    </citation>
    <scope>NUCLEOTIDE SEQUENCE [LARGE SCALE GENOMIC DNA]</scope>
    <source>
        <tissue evidence="1">Muscle</tissue>
    </source>
</reference>
<comment type="caution">
    <text evidence="1">The sequence shown here is derived from an EMBL/GenBank/DDBJ whole genome shotgun (WGS) entry which is preliminary data.</text>
</comment>
<dbReference type="AlphaFoldDB" id="A0A4Z2I722"/>
<gene>
    <name evidence="1" type="ORF">EYF80_016225</name>
</gene>
<dbReference type="EMBL" id="SRLO01000123">
    <property type="protein sequence ID" value="TNN73630.1"/>
    <property type="molecule type" value="Genomic_DNA"/>
</dbReference>
<accession>A0A4Z2I722</accession>
<dbReference type="Proteomes" id="UP000314294">
    <property type="component" value="Unassembled WGS sequence"/>
</dbReference>
<evidence type="ECO:0000313" key="2">
    <source>
        <dbReference type="Proteomes" id="UP000314294"/>
    </source>
</evidence>
<proteinExistence type="predicted"/>
<sequence length="123" mass="14030">MWRRRSGRRPLGAGGFKVSVSRAGQCRFSLSKRSLASLILAARTMIFRWASRTLALVLTGLEKERKKKKKKNLSNHPVLLLSFQRTSKKPQHIHSLPDPENEAGLSFGHLLLKTAFVIRRERL</sequence>
<organism evidence="1 2">
    <name type="scientific">Liparis tanakae</name>
    <name type="common">Tanaka's snailfish</name>
    <dbReference type="NCBI Taxonomy" id="230148"/>
    <lineage>
        <taxon>Eukaryota</taxon>
        <taxon>Metazoa</taxon>
        <taxon>Chordata</taxon>
        <taxon>Craniata</taxon>
        <taxon>Vertebrata</taxon>
        <taxon>Euteleostomi</taxon>
        <taxon>Actinopterygii</taxon>
        <taxon>Neopterygii</taxon>
        <taxon>Teleostei</taxon>
        <taxon>Neoteleostei</taxon>
        <taxon>Acanthomorphata</taxon>
        <taxon>Eupercaria</taxon>
        <taxon>Perciformes</taxon>
        <taxon>Cottioidei</taxon>
        <taxon>Cottales</taxon>
        <taxon>Liparidae</taxon>
        <taxon>Liparis</taxon>
    </lineage>
</organism>
<keyword evidence="2" id="KW-1185">Reference proteome</keyword>
<evidence type="ECO:0000313" key="1">
    <source>
        <dbReference type="EMBL" id="TNN73630.1"/>
    </source>
</evidence>
<name>A0A4Z2I722_9TELE</name>